<keyword evidence="1" id="KW-0808">Transferase</keyword>
<dbReference type="PROSITE" id="PS51186">
    <property type="entry name" value="GNAT"/>
    <property type="match status" value="1"/>
</dbReference>
<dbReference type="SUPFAM" id="SSF55729">
    <property type="entry name" value="Acyl-CoA N-acyltransferases (Nat)"/>
    <property type="match status" value="1"/>
</dbReference>
<protein>
    <recommendedName>
        <fullName evidence="3">N-acetyltransferase domain-containing protein</fullName>
    </recommendedName>
</protein>
<feature type="domain" description="N-acetyltransferase" evidence="3">
    <location>
        <begin position="3"/>
        <end position="169"/>
    </location>
</feature>
<evidence type="ECO:0000256" key="1">
    <source>
        <dbReference type="ARBA" id="ARBA00022679"/>
    </source>
</evidence>
<keyword evidence="2" id="KW-0012">Acyltransferase</keyword>
<reference evidence="4" key="1">
    <citation type="submission" date="2019-08" db="EMBL/GenBank/DDBJ databases">
        <authorList>
            <person name="Kucharzyk K."/>
            <person name="Murdoch R.W."/>
            <person name="Higgins S."/>
            <person name="Loffler F."/>
        </authorList>
    </citation>
    <scope>NUCLEOTIDE SEQUENCE</scope>
</reference>
<dbReference type="EMBL" id="VSSQ01016867">
    <property type="protein sequence ID" value="MPM58622.1"/>
    <property type="molecule type" value="Genomic_DNA"/>
</dbReference>
<gene>
    <name evidence="4" type="ORF">SDC9_105454</name>
</gene>
<evidence type="ECO:0000256" key="2">
    <source>
        <dbReference type="ARBA" id="ARBA00023315"/>
    </source>
</evidence>
<organism evidence="4">
    <name type="scientific">bioreactor metagenome</name>
    <dbReference type="NCBI Taxonomy" id="1076179"/>
    <lineage>
        <taxon>unclassified sequences</taxon>
        <taxon>metagenomes</taxon>
        <taxon>ecological metagenomes</taxon>
    </lineage>
</organism>
<evidence type="ECO:0000259" key="3">
    <source>
        <dbReference type="PROSITE" id="PS51186"/>
    </source>
</evidence>
<dbReference type="PANTHER" id="PTHR43877">
    <property type="entry name" value="AMINOALKYLPHOSPHONATE N-ACETYLTRANSFERASE-RELATED-RELATED"/>
    <property type="match status" value="1"/>
</dbReference>
<dbReference type="AlphaFoldDB" id="A0A645AZJ8"/>
<sequence length="170" mass="18556">MDIDIRQLNASDAEVFSALRRIVTADNPVPMGLSLDEELTRPLQGFRDQLSAPSPNAAFGAFIDGQLRACAAVAWSNRFASSRHKAILWGCFVDPDFRQEGLGRRVVGRALEHASGHGVRRVNLTVYLPNDAAVSLYTSVGFEPCGRESEAVYLDGRFHDGQHMTLVVAG</sequence>
<dbReference type="Gene3D" id="3.40.630.30">
    <property type="match status" value="1"/>
</dbReference>
<dbReference type="Pfam" id="PF00583">
    <property type="entry name" value="Acetyltransf_1"/>
    <property type="match status" value="1"/>
</dbReference>
<dbReference type="CDD" id="cd04301">
    <property type="entry name" value="NAT_SF"/>
    <property type="match status" value="1"/>
</dbReference>
<accession>A0A645AZJ8</accession>
<dbReference type="InterPro" id="IPR016181">
    <property type="entry name" value="Acyl_CoA_acyltransferase"/>
</dbReference>
<dbReference type="InterPro" id="IPR050832">
    <property type="entry name" value="Bact_Acetyltransf"/>
</dbReference>
<proteinExistence type="predicted"/>
<dbReference type="GO" id="GO:0016747">
    <property type="term" value="F:acyltransferase activity, transferring groups other than amino-acyl groups"/>
    <property type="evidence" value="ECO:0007669"/>
    <property type="project" value="InterPro"/>
</dbReference>
<comment type="caution">
    <text evidence="4">The sequence shown here is derived from an EMBL/GenBank/DDBJ whole genome shotgun (WGS) entry which is preliminary data.</text>
</comment>
<name>A0A645AZJ8_9ZZZZ</name>
<evidence type="ECO:0000313" key="4">
    <source>
        <dbReference type="EMBL" id="MPM58622.1"/>
    </source>
</evidence>
<dbReference type="InterPro" id="IPR000182">
    <property type="entry name" value="GNAT_dom"/>
</dbReference>